<evidence type="ECO:0000313" key="11">
    <source>
        <dbReference type="Proteomes" id="UP001596472"/>
    </source>
</evidence>
<dbReference type="Pfam" id="PF01850">
    <property type="entry name" value="PIN"/>
    <property type="match status" value="1"/>
</dbReference>
<comment type="caution">
    <text evidence="10">The sequence shown here is derived from an EMBL/GenBank/DDBJ whole genome shotgun (WGS) entry which is preliminary data.</text>
</comment>
<protein>
    <recommendedName>
        <fullName evidence="8">Ribonuclease VapC</fullName>
        <shortName evidence="8">RNase VapC</shortName>
        <ecNumber evidence="8">3.1.-.-</ecNumber>
    </recommendedName>
    <alternativeName>
        <fullName evidence="8">Toxin VapC</fullName>
    </alternativeName>
</protein>
<evidence type="ECO:0000256" key="4">
    <source>
        <dbReference type="ARBA" id="ARBA00022723"/>
    </source>
</evidence>
<dbReference type="EMBL" id="JBHTBS010000007">
    <property type="protein sequence ID" value="MFC7338267.1"/>
    <property type="molecule type" value="Genomic_DNA"/>
</dbReference>
<keyword evidence="2 8" id="KW-1277">Toxin-antitoxin system</keyword>
<evidence type="ECO:0000256" key="5">
    <source>
        <dbReference type="ARBA" id="ARBA00022801"/>
    </source>
</evidence>
<dbReference type="SUPFAM" id="SSF88723">
    <property type="entry name" value="PIN domain-like"/>
    <property type="match status" value="1"/>
</dbReference>
<feature type="domain" description="PIN" evidence="9">
    <location>
        <begin position="3"/>
        <end position="125"/>
    </location>
</feature>
<dbReference type="InterPro" id="IPR022907">
    <property type="entry name" value="VapC_family"/>
</dbReference>
<feature type="binding site" evidence="8">
    <location>
        <position position="5"/>
    </location>
    <ligand>
        <name>Mg(2+)</name>
        <dbReference type="ChEBI" id="CHEBI:18420"/>
    </ligand>
</feature>
<dbReference type="RefSeq" id="WP_379713395.1">
    <property type="nucleotide sequence ID" value="NZ_JBHTBS010000007.1"/>
</dbReference>
<comment type="cofactor">
    <cofactor evidence="1 8">
        <name>Mg(2+)</name>
        <dbReference type="ChEBI" id="CHEBI:18420"/>
    </cofactor>
</comment>
<dbReference type="PANTHER" id="PTHR33653:SF1">
    <property type="entry name" value="RIBONUCLEASE VAPC2"/>
    <property type="match status" value="1"/>
</dbReference>
<accession>A0ABW2LBD9</accession>
<dbReference type="PANTHER" id="PTHR33653">
    <property type="entry name" value="RIBONUCLEASE VAPC2"/>
    <property type="match status" value="1"/>
</dbReference>
<evidence type="ECO:0000256" key="2">
    <source>
        <dbReference type="ARBA" id="ARBA00022649"/>
    </source>
</evidence>
<reference evidence="11" key="1">
    <citation type="journal article" date="2019" name="Int. J. Syst. Evol. Microbiol.">
        <title>The Global Catalogue of Microorganisms (GCM) 10K type strain sequencing project: providing services to taxonomists for standard genome sequencing and annotation.</title>
        <authorList>
            <consortium name="The Broad Institute Genomics Platform"/>
            <consortium name="The Broad Institute Genome Sequencing Center for Infectious Disease"/>
            <person name="Wu L."/>
            <person name="Ma J."/>
        </authorList>
    </citation>
    <scope>NUCLEOTIDE SEQUENCE [LARGE SCALE GENOMIC DNA]</scope>
    <source>
        <strain evidence="11">CGMCC 4.1467</strain>
    </source>
</reference>
<proteinExistence type="inferred from homology"/>
<keyword evidence="8" id="KW-0800">Toxin</keyword>
<dbReference type="Proteomes" id="UP001596472">
    <property type="component" value="Unassembled WGS sequence"/>
</dbReference>
<dbReference type="InterPro" id="IPR050556">
    <property type="entry name" value="Type_II_TA_system_RNase"/>
</dbReference>
<dbReference type="InterPro" id="IPR002716">
    <property type="entry name" value="PIN_dom"/>
</dbReference>
<evidence type="ECO:0000256" key="3">
    <source>
        <dbReference type="ARBA" id="ARBA00022722"/>
    </source>
</evidence>
<comment type="similarity">
    <text evidence="7 8">Belongs to the PINc/VapC protein family.</text>
</comment>
<evidence type="ECO:0000256" key="7">
    <source>
        <dbReference type="ARBA" id="ARBA00038093"/>
    </source>
</evidence>
<evidence type="ECO:0000256" key="6">
    <source>
        <dbReference type="ARBA" id="ARBA00022842"/>
    </source>
</evidence>
<sequence>MFLLDTDTCIFFMRGEEDVLANARKEDRLAIFISAISLFELRVGLEKGAVKYAKLKGERLESLVGLFQVVDFGDVDAAMAARVRANLEKLGKKIGPYDTLLAGVALANGWTLVTNNSREFSRVKGLKWANWRN</sequence>
<keyword evidence="4 8" id="KW-0479">Metal-binding</keyword>
<dbReference type="Gene3D" id="3.40.50.1010">
    <property type="entry name" value="5'-nuclease"/>
    <property type="match status" value="1"/>
</dbReference>
<organism evidence="10 11">
    <name type="scientific">Haloferula chungangensis</name>
    <dbReference type="NCBI Taxonomy" id="1048331"/>
    <lineage>
        <taxon>Bacteria</taxon>
        <taxon>Pseudomonadati</taxon>
        <taxon>Verrucomicrobiota</taxon>
        <taxon>Verrucomicrobiia</taxon>
        <taxon>Verrucomicrobiales</taxon>
        <taxon>Verrucomicrobiaceae</taxon>
        <taxon>Haloferula</taxon>
    </lineage>
</organism>
<name>A0ABW2LBD9_9BACT</name>
<gene>
    <name evidence="8" type="primary">vapC</name>
    <name evidence="10" type="ORF">ACFQY0_13820</name>
</gene>
<keyword evidence="3 8" id="KW-0540">Nuclease</keyword>
<keyword evidence="6 8" id="KW-0460">Magnesium</keyword>
<evidence type="ECO:0000259" key="9">
    <source>
        <dbReference type="Pfam" id="PF01850"/>
    </source>
</evidence>
<evidence type="ECO:0000256" key="8">
    <source>
        <dbReference type="HAMAP-Rule" id="MF_00265"/>
    </source>
</evidence>
<dbReference type="InterPro" id="IPR029060">
    <property type="entry name" value="PIN-like_dom_sf"/>
</dbReference>
<keyword evidence="11" id="KW-1185">Reference proteome</keyword>
<dbReference type="EC" id="3.1.-.-" evidence="8"/>
<keyword evidence="5 8" id="KW-0378">Hydrolase</keyword>
<feature type="binding site" evidence="8">
    <location>
        <position position="98"/>
    </location>
    <ligand>
        <name>Mg(2+)</name>
        <dbReference type="ChEBI" id="CHEBI:18420"/>
    </ligand>
</feature>
<comment type="function">
    <text evidence="8">Toxic component of a toxin-antitoxin (TA) system. An RNase.</text>
</comment>
<evidence type="ECO:0000256" key="1">
    <source>
        <dbReference type="ARBA" id="ARBA00001946"/>
    </source>
</evidence>
<dbReference type="HAMAP" id="MF_00265">
    <property type="entry name" value="VapC_Nob1"/>
    <property type="match status" value="1"/>
</dbReference>
<evidence type="ECO:0000313" key="10">
    <source>
        <dbReference type="EMBL" id="MFC7338267.1"/>
    </source>
</evidence>